<dbReference type="AlphaFoldDB" id="A0ABD0MUA1"/>
<feature type="domain" description="CxC3 like cysteine cluster" evidence="2">
    <location>
        <begin position="1"/>
        <end position="69"/>
    </location>
</feature>
<proteinExistence type="predicted"/>
<feature type="non-terminal residue" evidence="3">
    <location>
        <position position="1"/>
    </location>
</feature>
<dbReference type="PANTHER" id="PTHR33104:SF2">
    <property type="entry name" value="CXC3 LIKE CYSTEINE CLUSTER DOMAIN-CONTAINING PROTEIN"/>
    <property type="match status" value="1"/>
</dbReference>
<keyword evidence="1" id="KW-0175">Coiled coil</keyword>
<keyword evidence="4" id="KW-1185">Reference proteome</keyword>
<comment type="caution">
    <text evidence="3">The sequence shown here is derived from an EMBL/GenBank/DDBJ whole genome shotgun (WGS) entry which is preliminary data.</text>
</comment>
<feature type="coiled-coil region" evidence="1">
    <location>
        <begin position="266"/>
        <end position="303"/>
    </location>
</feature>
<reference evidence="3 4" key="1">
    <citation type="submission" date="2024-05" db="EMBL/GenBank/DDBJ databases">
        <title>Genome sequencing and assembly of Indian major carp, Cirrhinus mrigala (Hamilton, 1822).</title>
        <authorList>
            <person name="Mohindra V."/>
            <person name="Chowdhury L.M."/>
            <person name="Lal K."/>
            <person name="Jena J.K."/>
        </authorList>
    </citation>
    <scope>NUCLEOTIDE SEQUENCE [LARGE SCALE GENOMIC DNA]</scope>
    <source>
        <strain evidence="3">CM1030</strain>
        <tissue evidence="3">Blood</tissue>
    </source>
</reference>
<dbReference type="PANTHER" id="PTHR33104">
    <property type="entry name" value="SI:DKEY-29D5.2"/>
    <property type="match status" value="1"/>
</dbReference>
<evidence type="ECO:0000313" key="4">
    <source>
        <dbReference type="Proteomes" id="UP001529510"/>
    </source>
</evidence>
<dbReference type="Proteomes" id="UP001529510">
    <property type="component" value="Unassembled WGS sequence"/>
</dbReference>
<gene>
    <name evidence="3" type="ORF">M9458_052567</name>
</gene>
<accession>A0ABD0MUA1</accession>
<dbReference type="Pfam" id="PF18804">
    <property type="entry name" value="CxC3"/>
    <property type="match status" value="1"/>
</dbReference>
<name>A0ABD0MUA1_CIRMR</name>
<evidence type="ECO:0000313" key="3">
    <source>
        <dbReference type="EMBL" id="KAL0152136.1"/>
    </source>
</evidence>
<evidence type="ECO:0000256" key="1">
    <source>
        <dbReference type="SAM" id="Coils"/>
    </source>
</evidence>
<evidence type="ECO:0000259" key="2">
    <source>
        <dbReference type="Pfam" id="PF18804"/>
    </source>
</evidence>
<sequence>RYDLSMPELSCEACQATWAAGVVDLNRSDYWPATLQFSTMYATDVFFSFEEMKMAAPGLSCQAFLRMLDQRTVRFGRTGKISTDSFQKSFFEWEAVRYEVDKICKEEHFICPACTPDMLAVSVDGNRKHYRFKNAARSEEQAIFEDIFIAKDEDVTRFVDYIHKTSKHVSGRGVCGGEWSAARETSQRSASKVDEEGLELAVKWSGAYQDGAGLTLGEEVEQCNAFLSRIAVTTKHMSKAGRTDMLTLMVMRWNQQKFNNLATALTRRYQKTTKALQSQLQNLESMKVELAVTESQLEDWVNDVKDWADATTTTTNDVDALANRIEVLVASVKRRSQRLYKDTDGNKGRARIRRKIREEKGILTSLVETYNRMVPNTETLCLETILSGETAWPWQLPHSDSVDLRTKRKAFDIIMSVRRLQEEQKILVAEMDHHWKYLSTRAETLRELSCLFASETLRSSLCGLSEEGLKGLQSIIHKKQRKIRDMRVQARDCYLQVLSGAENTNFLNKSSADDYDSDFEISDDEL</sequence>
<organism evidence="3 4">
    <name type="scientific">Cirrhinus mrigala</name>
    <name type="common">Mrigala</name>
    <dbReference type="NCBI Taxonomy" id="683832"/>
    <lineage>
        <taxon>Eukaryota</taxon>
        <taxon>Metazoa</taxon>
        <taxon>Chordata</taxon>
        <taxon>Craniata</taxon>
        <taxon>Vertebrata</taxon>
        <taxon>Euteleostomi</taxon>
        <taxon>Actinopterygii</taxon>
        <taxon>Neopterygii</taxon>
        <taxon>Teleostei</taxon>
        <taxon>Ostariophysi</taxon>
        <taxon>Cypriniformes</taxon>
        <taxon>Cyprinidae</taxon>
        <taxon>Labeoninae</taxon>
        <taxon>Labeonini</taxon>
        <taxon>Cirrhinus</taxon>
    </lineage>
</organism>
<dbReference type="InterPro" id="IPR040564">
    <property type="entry name" value="CxC3-like"/>
</dbReference>
<protein>
    <recommendedName>
        <fullName evidence="2">CxC3 like cysteine cluster domain-containing protein</fullName>
    </recommendedName>
</protein>
<dbReference type="EMBL" id="JAMKFB020000190">
    <property type="protein sequence ID" value="KAL0152136.1"/>
    <property type="molecule type" value="Genomic_DNA"/>
</dbReference>